<comment type="caution">
    <text evidence="2">The sequence shown here is derived from an EMBL/GenBank/DDBJ whole genome shotgun (WGS) entry which is preliminary data.</text>
</comment>
<keyword evidence="1" id="KW-1133">Transmembrane helix</keyword>
<organism evidence="2 3">
    <name type="scientific">Trichonephila clavata</name>
    <name type="common">Joro spider</name>
    <name type="synonym">Nephila clavata</name>
    <dbReference type="NCBI Taxonomy" id="2740835"/>
    <lineage>
        <taxon>Eukaryota</taxon>
        <taxon>Metazoa</taxon>
        <taxon>Ecdysozoa</taxon>
        <taxon>Arthropoda</taxon>
        <taxon>Chelicerata</taxon>
        <taxon>Arachnida</taxon>
        <taxon>Araneae</taxon>
        <taxon>Araneomorphae</taxon>
        <taxon>Entelegynae</taxon>
        <taxon>Araneoidea</taxon>
        <taxon>Nephilidae</taxon>
        <taxon>Trichonephila</taxon>
    </lineage>
</organism>
<protein>
    <submittedName>
        <fullName evidence="2">Uncharacterized protein</fullName>
    </submittedName>
</protein>
<feature type="transmembrane region" description="Helical" evidence="1">
    <location>
        <begin position="142"/>
        <end position="163"/>
    </location>
</feature>
<proteinExistence type="predicted"/>
<accession>A0A8X6F3S1</accession>
<dbReference type="AlphaFoldDB" id="A0A8X6F3S1"/>
<gene>
    <name evidence="2" type="primary">AVEN_90171_1</name>
    <name evidence="2" type="ORF">TNCT_91651</name>
</gene>
<evidence type="ECO:0000313" key="2">
    <source>
        <dbReference type="EMBL" id="GFQ68729.1"/>
    </source>
</evidence>
<dbReference type="EMBL" id="BMAO01020627">
    <property type="protein sequence ID" value="GFQ68729.1"/>
    <property type="molecule type" value="Genomic_DNA"/>
</dbReference>
<keyword evidence="3" id="KW-1185">Reference proteome</keyword>
<evidence type="ECO:0000313" key="3">
    <source>
        <dbReference type="Proteomes" id="UP000887116"/>
    </source>
</evidence>
<name>A0A8X6F3S1_TRICU</name>
<sequence length="164" mass="18682">MAENMNVLWKAMDIPDSQEIPSSGIPPSPVSSQVHALTSSDMTMDQMLGTDAVKFKNTLPNDLRQEYETRLLECFTQPDPAACAEQLMHEFQKRIAPTEKKERELLYIAMIQSFMHFINVFATNSGLENVTIKHDNQKRYTYVVLSKFLMCNIFTLGSWIGVIS</sequence>
<evidence type="ECO:0000256" key="1">
    <source>
        <dbReference type="SAM" id="Phobius"/>
    </source>
</evidence>
<dbReference type="Proteomes" id="UP000887116">
    <property type="component" value="Unassembled WGS sequence"/>
</dbReference>
<reference evidence="2" key="1">
    <citation type="submission" date="2020-07" db="EMBL/GenBank/DDBJ databases">
        <title>Multicomponent nature underlies the extraordinary mechanical properties of spider dragline silk.</title>
        <authorList>
            <person name="Kono N."/>
            <person name="Nakamura H."/>
            <person name="Mori M."/>
            <person name="Yoshida Y."/>
            <person name="Ohtoshi R."/>
            <person name="Malay A.D."/>
            <person name="Moran D.A.P."/>
            <person name="Tomita M."/>
            <person name="Numata K."/>
            <person name="Arakawa K."/>
        </authorList>
    </citation>
    <scope>NUCLEOTIDE SEQUENCE</scope>
</reference>
<keyword evidence="1" id="KW-0812">Transmembrane</keyword>
<keyword evidence="1" id="KW-0472">Membrane</keyword>